<dbReference type="OrthoDB" id="6285499at2759"/>
<accession>A0A8T1MIU6</accession>
<comment type="caution">
    <text evidence="1">The sequence shown here is derived from an EMBL/GenBank/DDBJ whole genome shotgun (WGS) entry which is preliminary data.</text>
</comment>
<protein>
    <submittedName>
        <fullName evidence="1">Uncharacterized protein</fullName>
    </submittedName>
</protein>
<dbReference type="AlphaFoldDB" id="A0A8T1MIU6"/>
<proteinExistence type="predicted"/>
<evidence type="ECO:0000313" key="1">
    <source>
        <dbReference type="EMBL" id="KAG5449324.1"/>
    </source>
</evidence>
<sequence>MTYIELVNRITRSVYAYTAAFVEVSAFPGDIAIRPIKRSSSIVLASFWIRILQRYFQSIPRICNEVSIRGARDSKSEYFQFILRDFIISVTMKTGEIKFKGAGAVKFFRDELFYILSCHSKADSVPTLR</sequence>
<reference evidence="1 2" key="1">
    <citation type="journal article" date="2018" name="Biotechnol. Adv.">
        <title>Improved genomic resources and new bioinformatic workflow for the carcinogenic parasite Clonorchis sinensis: Biotechnological implications.</title>
        <authorList>
            <person name="Wang D."/>
            <person name="Korhonen P.K."/>
            <person name="Gasser R.B."/>
            <person name="Young N.D."/>
        </authorList>
    </citation>
    <scope>NUCLEOTIDE SEQUENCE [LARGE SCALE GENOMIC DNA]</scope>
    <source>
        <strain evidence="1">Cs-k2</strain>
    </source>
</reference>
<name>A0A8T1MIU6_CLOSI</name>
<gene>
    <name evidence="1" type="ORF">CSKR_200928</name>
</gene>
<keyword evidence="2" id="KW-1185">Reference proteome</keyword>
<reference evidence="1 2" key="2">
    <citation type="journal article" date="2021" name="Genomics">
        <title>High-quality reference genome for Clonorchis sinensis.</title>
        <authorList>
            <person name="Young N.D."/>
            <person name="Stroehlein A.J."/>
            <person name="Kinkar L."/>
            <person name="Wang T."/>
            <person name="Sohn W.M."/>
            <person name="Chang B.C.H."/>
            <person name="Kaur P."/>
            <person name="Weisz D."/>
            <person name="Dudchenko O."/>
            <person name="Aiden E.L."/>
            <person name="Korhonen P.K."/>
            <person name="Gasser R.B."/>
        </authorList>
    </citation>
    <scope>NUCLEOTIDE SEQUENCE [LARGE SCALE GENOMIC DNA]</scope>
    <source>
        <strain evidence="1">Cs-k2</strain>
    </source>
</reference>
<organism evidence="1 2">
    <name type="scientific">Clonorchis sinensis</name>
    <name type="common">Chinese liver fluke</name>
    <dbReference type="NCBI Taxonomy" id="79923"/>
    <lineage>
        <taxon>Eukaryota</taxon>
        <taxon>Metazoa</taxon>
        <taxon>Spiralia</taxon>
        <taxon>Lophotrochozoa</taxon>
        <taxon>Platyhelminthes</taxon>
        <taxon>Trematoda</taxon>
        <taxon>Digenea</taxon>
        <taxon>Opisthorchiida</taxon>
        <taxon>Opisthorchiata</taxon>
        <taxon>Opisthorchiidae</taxon>
        <taxon>Clonorchis</taxon>
    </lineage>
</organism>
<dbReference type="EMBL" id="NIRI02000042">
    <property type="protein sequence ID" value="KAG5449324.1"/>
    <property type="molecule type" value="Genomic_DNA"/>
</dbReference>
<evidence type="ECO:0000313" key="2">
    <source>
        <dbReference type="Proteomes" id="UP000286415"/>
    </source>
</evidence>
<dbReference type="Proteomes" id="UP000286415">
    <property type="component" value="Unassembled WGS sequence"/>
</dbReference>